<dbReference type="PANTHER" id="PTHR45674:SF9">
    <property type="entry name" value="DNA LIGASE 3"/>
    <property type="match status" value="1"/>
</dbReference>
<dbReference type="InterPro" id="IPR012309">
    <property type="entry name" value="DNA_ligase_ATP-dep_C"/>
</dbReference>
<dbReference type="InterPro" id="IPR012340">
    <property type="entry name" value="NA-bd_OB-fold"/>
</dbReference>
<dbReference type="GO" id="GO:0005524">
    <property type="term" value="F:ATP binding"/>
    <property type="evidence" value="ECO:0007669"/>
    <property type="project" value="InterPro"/>
</dbReference>
<dbReference type="GO" id="GO:0070421">
    <property type="term" value="C:DNA ligase III-XRCC1 complex"/>
    <property type="evidence" value="ECO:0007669"/>
    <property type="project" value="TreeGrafter"/>
</dbReference>
<feature type="non-terminal residue" evidence="4">
    <location>
        <position position="1"/>
    </location>
</feature>
<dbReference type="InterPro" id="IPR012310">
    <property type="entry name" value="DNA_ligase_ATP-dep_cent"/>
</dbReference>
<dbReference type="Gene3D" id="2.40.50.140">
    <property type="entry name" value="Nucleic acid-binding proteins"/>
    <property type="match status" value="1"/>
</dbReference>
<dbReference type="GO" id="GO:0003910">
    <property type="term" value="F:DNA ligase (ATP) activity"/>
    <property type="evidence" value="ECO:0007669"/>
    <property type="project" value="InterPro"/>
</dbReference>
<dbReference type="PANTHER" id="PTHR45674">
    <property type="entry name" value="DNA LIGASE 1/3 FAMILY MEMBER"/>
    <property type="match status" value="1"/>
</dbReference>
<dbReference type="Pfam" id="PF04679">
    <property type="entry name" value="DNA_ligase_A_C"/>
    <property type="match status" value="1"/>
</dbReference>
<evidence type="ECO:0000256" key="1">
    <source>
        <dbReference type="ARBA" id="ARBA00007572"/>
    </source>
</evidence>
<reference evidence="4" key="1">
    <citation type="submission" date="2021-02" db="EMBL/GenBank/DDBJ databases">
        <authorList>
            <person name="Nowell W R."/>
        </authorList>
    </citation>
    <scope>NUCLEOTIDE SEQUENCE</scope>
</reference>
<keyword evidence="2" id="KW-0436">Ligase</keyword>
<name>A0A820R4Q5_9BILA</name>
<evidence type="ECO:0000256" key="2">
    <source>
        <dbReference type="ARBA" id="ARBA00022598"/>
    </source>
</evidence>
<feature type="domain" description="ATP-dependent DNA ligase family profile" evidence="3">
    <location>
        <begin position="1"/>
        <end position="36"/>
    </location>
</feature>
<dbReference type="GO" id="GO:0006310">
    <property type="term" value="P:DNA recombination"/>
    <property type="evidence" value="ECO:0007669"/>
    <property type="project" value="InterPro"/>
</dbReference>
<comment type="caution">
    <text evidence="4">The sequence shown here is derived from an EMBL/GenBank/DDBJ whole genome shotgun (WGS) entry which is preliminary data.</text>
</comment>
<evidence type="ECO:0000313" key="5">
    <source>
        <dbReference type="Proteomes" id="UP000663868"/>
    </source>
</evidence>
<dbReference type="InterPro" id="IPR050191">
    <property type="entry name" value="ATP-dep_DNA_ligase"/>
</dbReference>
<organism evidence="4 5">
    <name type="scientific">Adineta steineri</name>
    <dbReference type="NCBI Taxonomy" id="433720"/>
    <lineage>
        <taxon>Eukaryota</taxon>
        <taxon>Metazoa</taxon>
        <taxon>Spiralia</taxon>
        <taxon>Gnathifera</taxon>
        <taxon>Rotifera</taxon>
        <taxon>Eurotatoria</taxon>
        <taxon>Bdelloidea</taxon>
        <taxon>Adinetida</taxon>
        <taxon>Adinetidae</taxon>
        <taxon>Adineta</taxon>
    </lineage>
</organism>
<proteinExistence type="inferred from homology"/>
<dbReference type="GO" id="GO:0006302">
    <property type="term" value="P:double-strand break repair"/>
    <property type="evidence" value="ECO:0007669"/>
    <property type="project" value="TreeGrafter"/>
</dbReference>
<dbReference type="SUPFAM" id="SSF50249">
    <property type="entry name" value="Nucleic acid-binding proteins"/>
    <property type="match status" value="1"/>
</dbReference>
<dbReference type="PROSITE" id="PS50160">
    <property type="entry name" value="DNA_LIGASE_A3"/>
    <property type="match status" value="1"/>
</dbReference>
<evidence type="ECO:0000259" key="3">
    <source>
        <dbReference type="PROSITE" id="PS50160"/>
    </source>
</evidence>
<dbReference type="GO" id="GO:0006273">
    <property type="term" value="P:lagging strand elongation"/>
    <property type="evidence" value="ECO:0007669"/>
    <property type="project" value="TreeGrafter"/>
</dbReference>
<gene>
    <name evidence="4" type="ORF">KXQ929_LOCUS52696</name>
</gene>
<comment type="similarity">
    <text evidence="1">Belongs to the ATP-dependent DNA ligase family.</text>
</comment>
<dbReference type="EMBL" id="CAJOBB010028388">
    <property type="protein sequence ID" value="CAF4429513.1"/>
    <property type="molecule type" value="Genomic_DNA"/>
</dbReference>
<protein>
    <recommendedName>
        <fullName evidence="3">ATP-dependent DNA ligase family profile domain-containing protein</fullName>
    </recommendedName>
</protein>
<sequence length="89" mass="9768">MEGTMADTADLVVLGAYYGTGKKGGLMSVFLLGCYDPETDRWYTVAKCGNGFDDATLEKLQTGLKPNMTKISKNPNQLPKWCSISRELI</sequence>
<dbReference type="AlphaFoldDB" id="A0A820R4Q5"/>
<dbReference type="Proteomes" id="UP000663868">
    <property type="component" value="Unassembled WGS sequence"/>
</dbReference>
<accession>A0A820R4Q5</accession>
<evidence type="ECO:0000313" key="4">
    <source>
        <dbReference type="EMBL" id="CAF4429513.1"/>
    </source>
</evidence>